<sequence>MKKTLLLFIVILANNLANAQWTTQNTGFAVASRGINEIRIVDADNVWALAYDGSVLTNNVQEFTRTTNGGTTWTSGVINVSNTDLKITNISPVSGTTAWVGAFDNVNGLGGVWKTTDGGNTWTQQNASAYTTSGVSWFNAVHFYNANTGITFGDPLSNGKFEIYKTTDGGATWTAITTVSAASGEYGYNGGLVAAGNSLWFTTNKGKLLRTTDMGATWTKLNTPLSDFGATAVNGRAYFSDDNNGVILGTTNSGTTIKLWKTTNGGSTWDAGTTYTGGYNRLLSYIPGTNTLVATGASTTAPAVPGSAYSNDNGTTWTSIDTGTQRGYVAMLNSTTGWCGGFNTSSTVGGIFKYSGVALATNDFEKTSNVISCYPNPSKNLIHVDAKEAIESLSIFDIVGNQIYTSKSLINNNSSIDISNFSNGVYFLKVALQNNSLQTIKIIKE</sequence>
<evidence type="ECO:0000313" key="5">
    <source>
        <dbReference type="Proteomes" id="UP000220828"/>
    </source>
</evidence>
<protein>
    <recommendedName>
        <fullName evidence="3">Secretion system C-terminal sorting domain-containing protein</fullName>
    </recommendedName>
</protein>
<feature type="signal peptide" evidence="2">
    <location>
        <begin position="1"/>
        <end position="19"/>
    </location>
</feature>
<dbReference type="OrthoDB" id="610388at2"/>
<reference evidence="4 5" key="1">
    <citation type="submission" date="2017-09" db="EMBL/GenBank/DDBJ databases">
        <title>Whole genomes of Flavobacteriaceae.</title>
        <authorList>
            <person name="Stine C."/>
            <person name="Li C."/>
            <person name="Tadesse D."/>
        </authorList>
    </citation>
    <scope>NUCLEOTIDE SEQUENCE [LARGE SCALE GENOMIC DNA]</scope>
    <source>
        <strain evidence="4 5">ATCC 35036</strain>
    </source>
</reference>
<dbReference type="SUPFAM" id="SSF110296">
    <property type="entry name" value="Oligoxyloglucan reducing end-specific cellobiohydrolase"/>
    <property type="match status" value="1"/>
</dbReference>
<name>A0A2H3KEA6_9FLAO</name>
<dbReference type="InterPro" id="IPR026444">
    <property type="entry name" value="Secre_tail"/>
</dbReference>
<dbReference type="EMBL" id="PCMW01000013">
    <property type="protein sequence ID" value="PDS26522.1"/>
    <property type="molecule type" value="Genomic_DNA"/>
</dbReference>
<organism evidence="4 5">
    <name type="scientific">Flavobacterium branchiophilum</name>
    <dbReference type="NCBI Taxonomy" id="55197"/>
    <lineage>
        <taxon>Bacteria</taxon>
        <taxon>Pseudomonadati</taxon>
        <taxon>Bacteroidota</taxon>
        <taxon>Flavobacteriia</taxon>
        <taxon>Flavobacteriales</taxon>
        <taxon>Flavobacteriaceae</taxon>
        <taxon>Flavobacterium</taxon>
    </lineage>
</organism>
<dbReference type="Proteomes" id="UP000220828">
    <property type="component" value="Unassembled WGS sequence"/>
</dbReference>
<dbReference type="RefSeq" id="WP_097553390.1">
    <property type="nucleotide sequence ID" value="NZ_PCMW01000013.1"/>
</dbReference>
<dbReference type="Pfam" id="PF18962">
    <property type="entry name" value="Por_Secre_tail"/>
    <property type="match status" value="1"/>
</dbReference>
<dbReference type="PANTHER" id="PTHR47199:SF2">
    <property type="entry name" value="PHOTOSYSTEM II STABILITY_ASSEMBLY FACTOR HCF136, CHLOROPLASTIC"/>
    <property type="match status" value="1"/>
</dbReference>
<evidence type="ECO:0000256" key="2">
    <source>
        <dbReference type="SAM" id="SignalP"/>
    </source>
</evidence>
<evidence type="ECO:0000256" key="1">
    <source>
        <dbReference type="ARBA" id="ARBA00022729"/>
    </source>
</evidence>
<evidence type="ECO:0000259" key="3">
    <source>
        <dbReference type="Pfam" id="PF18962"/>
    </source>
</evidence>
<evidence type="ECO:0000313" key="4">
    <source>
        <dbReference type="EMBL" id="PDS26522.1"/>
    </source>
</evidence>
<gene>
    <name evidence="4" type="ORF">B0A77_02165</name>
</gene>
<proteinExistence type="predicted"/>
<dbReference type="NCBIfam" id="TIGR04183">
    <property type="entry name" value="Por_Secre_tail"/>
    <property type="match status" value="1"/>
</dbReference>
<comment type="caution">
    <text evidence="4">The sequence shown here is derived from an EMBL/GenBank/DDBJ whole genome shotgun (WGS) entry which is preliminary data.</text>
</comment>
<dbReference type="AlphaFoldDB" id="A0A2H3KEA6"/>
<dbReference type="InterPro" id="IPR015943">
    <property type="entry name" value="WD40/YVTN_repeat-like_dom_sf"/>
</dbReference>
<feature type="chain" id="PRO_5013850491" description="Secretion system C-terminal sorting domain-containing protein" evidence="2">
    <location>
        <begin position="20"/>
        <end position="445"/>
    </location>
</feature>
<dbReference type="Gene3D" id="2.130.10.10">
    <property type="entry name" value="YVTN repeat-like/Quinoprotein amine dehydrogenase"/>
    <property type="match status" value="2"/>
</dbReference>
<dbReference type="CDD" id="cd15482">
    <property type="entry name" value="Sialidase_non-viral"/>
    <property type="match status" value="1"/>
</dbReference>
<accession>A0A2H3KEA6</accession>
<feature type="domain" description="Secretion system C-terminal sorting" evidence="3">
    <location>
        <begin position="374"/>
        <end position="441"/>
    </location>
</feature>
<keyword evidence="1 2" id="KW-0732">Signal</keyword>
<dbReference type="PANTHER" id="PTHR47199">
    <property type="entry name" value="PHOTOSYSTEM II STABILITY/ASSEMBLY FACTOR HCF136, CHLOROPLASTIC"/>
    <property type="match status" value="1"/>
</dbReference>